<evidence type="ECO:0000313" key="2">
    <source>
        <dbReference type="EMBL" id="LAA50189.1"/>
    </source>
</evidence>
<protein>
    <recommendedName>
        <fullName evidence="3">SEA domain-containing protein</fullName>
    </recommendedName>
</protein>
<dbReference type="EMBL" id="IACJ01088952">
    <property type="protein sequence ID" value="LAA50189.1"/>
    <property type="molecule type" value="Transcribed_RNA"/>
</dbReference>
<dbReference type="PANTHER" id="PTHR14636:SF1">
    <property type="entry name" value="TPA-INDUCED TRANSMEMBRANE PROTEIN"/>
    <property type="match status" value="1"/>
</dbReference>
<keyword evidence="1" id="KW-1133">Transmembrane helix</keyword>
<dbReference type="InterPro" id="IPR033223">
    <property type="entry name" value="TTMP"/>
</dbReference>
<keyword evidence="1" id="KW-0812">Transmembrane</keyword>
<reference evidence="2" key="1">
    <citation type="submission" date="2017-07" db="EMBL/GenBank/DDBJ databases">
        <authorList>
            <person name="Mikheyev A."/>
            <person name="Grau M."/>
        </authorList>
    </citation>
    <scope>NUCLEOTIDE SEQUENCE</scope>
    <source>
        <tissue evidence="2">Venom_gland</tissue>
    </source>
</reference>
<proteinExistence type="predicted"/>
<feature type="transmembrane region" description="Helical" evidence="1">
    <location>
        <begin position="61"/>
        <end position="83"/>
    </location>
</feature>
<dbReference type="AlphaFoldDB" id="A0A2D4FRS4"/>
<accession>A0A2D4FRS4</accession>
<keyword evidence="1" id="KW-0472">Membrane</keyword>
<sequence>MEAVNGLVPAQNQPGIELSRTDEERGEGSELLQEEASRAAAAAETSILKSCSSIIFWKCKLWMVITSVFLLLSLLITLSLILYSVVHIDEDEYWDPELIASGKQHNFSGIVNIKCPNPNVLLSETAYDVFSTNLNKRLKDVYSYSPALGRYFTSSEVTSFSGENNTASYYLQFLVPPESADFMKYRMSKEFVMNILRQNIYDKQSISDLDIPECTDIILDPSSVTIKLI</sequence>
<organism evidence="2">
    <name type="scientific">Micrurus corallinus</name>
    <name type="common">Brazilian coral snake</name>
    <dbReference type="NCBI Taxonomy" id="54390"/>
    <lineage>
        <taxon>Eukaryota</taxon>
        <taxon>Metazoa</taxon>
        <taxon>Chordata</taxon>
        <taxon>Craniata</taxon>
        <taxon>Vertebrata</taxon>
        <taxon>Euteleostomi</taxon>
        <taxon>Lepidosauria</taxon>
        <taxon>Squamata</taxon>
        <taxon>Bifurcata</taxon>
        <taxon>Unidentata</taxon>
        <taxon>Episquamata</taxon>
        <taxon>Toxicofera</taxon>
        <taxon>Serpentes</taxon>
        <taxon>Colubroidea</taxon>
        <taxon>Elapidae</taxon>
        <taxon>Elapinae</taxon>
        <taxon>Micrurus</taxon>
    </lineage>
</organism>
<name>A0A2D4FRS4_MICCO</name>
<evidence type="ECO:0000256" key="1">
    <source>
        <dbReference type="SAM" id="Phobius"/>
    </source>
</evidence>
<evidence type="ECO:0008006" key="3">
    <source>
        <dbReference type="Google" id="ProtNLM"/>
    </source>
</evidence>
<reference evidence="2" key="2">
    <citation type="submission" date="2017-11" db="EMBL/GenBank/DDBJ databases">
        <title>Coralsnake Venomics: Analyses of Venom Gland Transcriptomes and Proteomes of Six Brazilian Taxa.</title>
        <authorList>
            <person name="Aird S.D."/>
            <person name="Jorge da Silva N."/>
            <person name="Qiu L."/>
            <person name="Villar-Briones A."/>
            <person name="Aparecida-Saddi V."/>
            <person name="Campos-Telles M.P."/>
            <person name="Grau M."/>
            <person name="Mikheyev A.S."/>
        </authorList>
    </citation>
    <scope>NUCLEOTIDE SEQUENCE</scope>
    <source>
        <tissue evidence="2">Venom_gland</tissue>
    </source>
</reference>
<dbReference type="PANTHER" id="PTHR14636">
    <property type="entry name" value="TPA-INDUCED TRANSMEMBRANE PROTEIN"/>
    <property type="match status" value="1"/>
</dbReference>